<gene>
    <name evidence="1" type="ORF">A2397_01610</name>
</gene>
<evidence type="ECO:0000313" key="2">
    <source>
        <dbReference type="Proteomes" id="UP000176424"/>
    </source>
</evidence>
<sequence length="118" mass="13951">MPSRVYGHAIWTNHALKRLSDRGLTQKLAWTTFQYPDRSLPQADGSTIYQKRHQSSVVTVVAKQNDTRQWVIISCWIDPPIAGSADDFKRRRYLKYRQSNLWNKFLMQLGKFFWGLDF</sequence>
<comment type="caution">
    <text evidence="1">The sequence shown here is derived from an EMBL/GenBank/DDBJ whole genome shotgun (WGS) entry which is preliminary data.</text>
</comment>
<dbReference type="EMBL" id="MEXR01000038">
    <property type="protein sequence ID" value="OGD09144.1"/>
    <property type="molecule type" value="Genomic_DNA"/>
</dbReference>
<evidence type="ECO:0008006" key="3">
    <source>
        <dbReference type="Google" id="ProtNLM"/>
    </source>
</evidence>
<dbReference type="STRING" id="1797263.A2397_01610"/>
<organism evidence="1 2">
    <name type="scientific">Candidatus Amesbacteria bacterium RIFOXYB1_FULL_44_23</name>
    <dbReference type="NCBI Taxonomy" id="1797263"/>
    <lineage>
        <taxon>Bacteria</taxon>
        <taxon>Candidatus Amesiibacteriota</taxon>
    </lineage>
</organism>
<name>A0A1F4ZUS7_9BACT</name>
<accession>A0A1F4ZUS7</accession>
<reference evidence="1 2" key="1">
    <citation type="journal article" date="2016" name="Nat. Commun.">
        <title>Thousands of microbial genomes shed light on interconnected biogeochemical processes in an aquifer system.</title>
        <authorList>
            <person name="Anantharaman K."/>
            <person name="Brown C.T."/>
            <person name="Hug L.A."/>
            <person name="Sharon I."/>
            <person name="Castelle C.J."/>
            <person name="Probst A.J."/>
            <person name="Thomas B.C."/>
            <person name="Singh A."/>
            <person name="Wilkins M.J."/>
            <person name="Karaoz U."/>
            <person name="Brodie E.L."/>
            <person name="Williams K.H."/>
            <person name="Hubbard S.S."/>
            <person name="Banfield J.F."/>
        </authorList>
    </citation>
    <scope>NUCLEOTIDE SEQUENCE [LARGE SCALE GENOMIC DNA]</scope>
</reference>
<proteinExistence type="predicted"/>
<evidence type="ECO:0000313" key="1">
    <source>
        <dbReference type="EMBL" id="OGD09144.1"/>
    </source>
</evidence>
<dbReference type="Proteomes" id="UP000176424">
    <property type="component" value="Unassembled WGS sequence"/>
</dbReference>
<dbReference type="AlphaFoldDB" id="A0A1F4ZUS7"/>
<protein>
    <recommendedName>
        <fullName evidence="3">DUF4258 domain-containing protein</fullName>
    </recommendedName>
</protein>